<accession>A0A0B2VUX0</accession>
<dbReference type="SMART" id="SM00289">
    <property type="entry name" value="WR1"/>
    <property type="match status" value="3"/>
</dbReference>
<evidence type="ECO:0000256" key="1">
    <source>
        <dbReference type="SAM" id="SignalP"/>
    </source>
</evidence>
<organism evidence="3 4">
    <name type="scientific">Toxocara canis</name>
    <name type="common">Canine roundworm</name>
    <dbReference type="NCBI Taxonomy" id="6265"/>
    <lineage>
        <taxon>Eukaryota</taxon>
        <taxon>Metazoa</taxon>
        <taxon>Ecdysozoa</taxon>
        <taxon>Nematoda</taxon>
        <taxon>Chromadorea</taxon>
        <taxon>Rhabditida</taxon>
        <taxon>Spirurina</taxon>
        <taxon>Ascaridomorpha</taxon>
        <taxon>Ascaridoidea</taxon>
        <taxon>Toxocaridae</taxon>
        <taxon>Toxocara</taxon>
    </lineage>
</organism>
<feature type="domain" description="EB" evidence="2">
    <location>
        <begin position="107"/>
        <end position="159"/>
    </location>
</feature>
<dbReference type="Proteomes" id="UP000031036">
    <property type="component" value="Unassembled WGS sequence"/>
</dbReference>
<feature type="domain" description="EB" evidence="2">
    <location>
        <begin position="43"/>
        <end position="100"/>
    </location>
</feature>
<dbReference type="InterPro" id="IPR006150">
    <property type="entry name" value="Cys_repeat_1"/>
</dbReference>
<sequence length="266" mass="28981">MAIPMLHLLVLIVPVFAQCPSGSVSLLDNYQCITNVQCQNQAPGYICYNGICCSDGTDTVNTVPYGGYCTMSNQCRVENAKCLNNHCVCDNEYSYIGQACIPVIVNCASNEINVQGSCFRKVSYGFQCEHVEQCVYEGAICRDGLCRCAAGFVFDNTKCLPQITPGPASCQQPNATVEIVNGVVKNCLYEPCKVGFFCEYNANFNNGQHICCGNDANDIYGVVRMLPGTDKPLECSAVNSCTYVHTPNCVMSPRYGYKVCCSTMIC</sequence>
<dbReference type="InterPro" id="IPR006149">
    <property type="entry name" value="EB_dom"/>
</dbReference>
<feature type="signal peptide" evidence="1">
    <location>
        <begin position="1"/>
        <end position="17"/>
    </location>
</feature>
<feature type="chain" id="PRO_5002095599" description="EB domain-containing protein" evidence="1">
    <location>
        <begin position="18"/>
        <end position="266"/>
    </location>
</feature>
<comment type="caution">
    <text evidence="3">The sequence shown here is derived from an EMBL/GenBank/DDBJ whole genome shotgun (WGS) entry which is preliminary data.</text>
</comment>
<dbReference type="Pfam" id="PF01683">
    <property type="entry name" value="EB"/>
    <property type="match status" value="2"/>
</dbReference>
<keyword evidence="1" id="KW-0732">Signal</keyword>
<name>A0A0B2VUX0_TOXCA</name>
<dbReference type="OrthoDB" id="5861823at2759"/>
<evidence type="ECO:0000313" key="4">
    <source>
        <dbReference type="Proteomes" id="UP000031036"/>
    </source>
</evidence>
<evidence type="ECO:0000259" key="2">
    <source>
        <dbReference type="Pfam" id="PF01683"/>
    </source>
</evidence>
<dbReference type="EMBL" id="JPKZ01000843">
    <property type="protein sequence ID" value="KHN85209.1"/>
    <property type="molecule type" value="Genomic_DNA"/>
</dbReference>
<keyword evidence="4" id="KW-1185">Reference proteome</keyword>
<evidence type="ECO:0000313" key="3">
    <source>
        <dbReference type="EMBL" id="KHN85209.1"/>
    </source>
</evidence>
<gene>
    <name evidence="3" type="ORF">Tcan_04155</name>
</gene>
<dbReference type="OMA" id="CCGTNAN"/>
<protein>
    <recommendedName>
        <fullName evidence="2">EB domain-containing protein</fullName>
    </recommendedName>
</protein>
<proteinExistence type="predicted"/>
<reference evidence="3 4" key="1">
    <citation type="submission" date="2014-11" db="EMBL/GenBank/DDBJ databases">
        <title>Genetic blueprint of the zoonotic pathogen Toxocara canis.</title>
        <authorList>
            <person name="Zhu X.-Q."/>
            <person name="Korhonen P.K."/>
            <person name="Cai H."/>
            <person name="Young N.D."/>
            <person name="Nejsum P."/>
            <person name="von Samson-Himmelstjerna G."/>
            <person name="Boag P.R."/>
            <person name="Tan P."/>
            <person name="Li Q."/>
            <person name="Min J."/>
            <person name="Yang Y."/>
            <person name="Wang X."/>
            <person name="Fang X."/>
            <person name="Hall R.S."/>
            <person name="Hofmann A."/>
            <person name="Sternberg P.W."/>
            <person name="Jex A.R."/>
            <person name="Gasser R.B."/>
        </authorList>
    </citation>
    <scope>NUCLEOTIDE SEQUENCE [LARGE SCALE GENOMIC DNA]</scope>
    <source>
        <strain evidence="3">PN_DK_2014</strain>
    </source>
</reference>
<dbReference type="STRING" id="6265.A0A0B2VUX0"/>
<dbReference type="AlphaFoldDB" id="A0A0B2VUX0"/>